<dbReference type="Gene3D" id="3.90.226.10">
    <property type="entry name" value="2-enoyl-CoA Hydratase, Chain A, domain 1"/>
    <property type="match status" value="1"/>
</dbReference>
<evidence type="ECO:0000259" key="2">
    <source>
        <dbReference type="Pfam" id="PF03572"/>
    </source>
</evidence>
<feature type="domain" description="Tail specific protease" evidence="2">
    <location>
        <begin position="245"/>
        <end position="464"/>
    </location>
</feature>
<accession>A0A4Q7MQP7</accession>
<dbReference type="OrthoDB" id="5480566at2"/>
<keyword evidence="1" id="KW-0732">Signal</keyword>
<dbReference type="Proteomes" id="UP000293874">
    <property type="component" value="Unassembled WGS sequence"/>
</dbReference>
<gene>
    <name evidence="3" type="ORF">EV199_2953</name>
</gene>
<evidence type="ECO:0000256" key="1">
    <source>
        <dbReference type="SAM" id="SignalP"/>
    </source>
</evidence>
<dbReference type="Pfam" id="PF03572">
    <property type="entry name" value="Peptidase_S41"/>
    <property type="match status" value="1"/>
</dbReference>
<dbReference type="GO" id="GO:0008236">
    <property type="term" value="F:serine-type peptidase activity"/>
    <property type="evidence" value="ECO:0007669"/>
    <property type="project" value="InterPro"/>
</dbReference>
<protein>
    <submittedName>
        <fullName evidence="3">Peptidase S41-like protein</fullName>
    </submittedName>
</protein>
<dbReference type="InterPro" id="IPR005151">
    <property type="entry name" value="Tail-specific_protease"/>
</dbReference>
<dbReference type="PANTHER" id="PTHR32060">
    <property type="entry name" value="TAIL-SPECIFIC PROTEASE"/>
    <property type="match status" value="1"/>
</dbReference>
<organism evidence="3 4">
    <name type="scientific">Pseudobacter ginsenosidimutans</name>
    <dbReference type="NCBI Taxonomy" id="661488"/>
    <lineage>
        <taxon>Bacteria</taxon>
        <taxon>Pseudomonadati</taxon>
        <taxon>Bacteroidota</taxon>
        <taxon>Chitinophagia</taxon>
        <taxon>Chitinophagales</taxon>
        <taxon>Chitinophagaceae</taxon>
        <taxon>Pseudobacter</taxon>
    </lineage>
</organism>
<dbReference type="PANTHER" id="PTHR32060:SF22">
    <property type="entry name" value="CARBOXYL-TERMINAL-PROCESSING PEPTIDASE 3, CHLOROPLASTIC"/>
    <property type="match status" value="1"/>
</dbReference>
<evidence type="ECO:0000313" key="3">
    <source>
        <dbReference type="EMBL" id="RZS71052.1"/>
    </source>
</evidence>
<proteinExistence type="predicted"/>
<feature type="signal peptide" evidence="1">
    <location>
        <begin position="1"/>
        <end position="22"/>
    </location>
</feature>
<name>A0A4Q7MQP7_9BACT</name>
<comment type="caution">
    <text evidence="3">The sequence shown here is derived from an EMBL/GenBank/DDBJ whole genome shotgun (WGS) entry which is preliminary data.</text>
</comment>
<reference evidence="3 4" key="1">
    <citation type="submission" date="2019-02" db="EMBL/GenBank/DDBJ databases">
        <title>Genomic Encyclopedia of Type Strains, Phase IV (KMG-IV): sequencing the most valuable type-strain genomes for metagenomic binning, comparative biology and taxonomic classification.</title>
        <authorList>
            <person name="Goeker M."/>
        </authorList>
    </citation>
    <scope>NUCLEOTIDE SEQUENCE [LARGE SCALE GENOMIC DNA]</scope>
    <source>
        <strain evidence="3 4">DSM 18116</strain>
    </source>
</reference>
<dbReference type="InterPro" id="IPR029045">
    <property type="entry name" value="ClpP/crotonase-like_dom_sf"/>
</dbReference>
<feature type="chain" id="PRO_5020395929" evidence="1">
    <location>
        <begin position="23"/>
        <end position="493"/>
    </location>
</feature>
<dbReference type="EMBL" id="SGXA01000002">
    <property type="protein sequence ID" value="RZS71052.1"/>
    <property type="molecule type" value="Genomic_DNA"/>
</dbReference>
<dbReference type="GO" id="GO:0004175">
    <property type="term" value="F:endopeptidase activity"/>
    <property type="evidence" value="ECO:0007669"/>
    <property type="project" value="TreeGrafter"/>
</dbReference>
<dbReference type="GO" id="GO:0006508">
    <property type="term" value="P:proteolysis"/>
    <property type="evidence" value="ECO:0007669"/>
    <property type="project" value="InterPro"/>
</dbReference>
<dbReference type="AlphaFoldDB" id="A0A4Q7MQP7"/>
<evidence type="ECO:0000313" key="4">
    <source>
        <dbReference type="Proteomes" id="UP000293874"/>
    </source>
</evidence>
<dbReference type="SUPFAM" id="SSF52096">
    <property type="entry name" value="ClpP/crotonase"/>
    <property type="match status" value="1"/>
</dbReference>
<dbReference type="RefSeq" id="WP_130541589.1">
    <property type="nucleotide sequence ID" value="NZ_CP042431.1"/>
</dbReference>
<keyword evidence="4" id="KW-1185">Reference proteome</keyword>
<sequence length="493" mass="55567">MKLFLSAGFTALLAAFCLNGTAQSKEAGALKKEDLVSDYKLAMDILKKQHPNPFKFIDSADYDRKVDSLLTLAEKANDAYAVMQYLPVQLVRDVHTSLSLSGENYQQVIKDLRYFPFPVLIDKEKIFVNIKGVEIPYASELLSINKQPASDLVRSLSAFSYCDGFIITGTDRMYGNFQTSFSLRDHDAKSYDIEYMEPKGKTVNKITVASVSPSTGIHASALAVMPMPRLARSYYVYGIYDDESKTGTLTVNTFNMKEPYAYKEFSSFFKEVNNRGYKSVIIDIRNNGGGNPAISALLYSFLSPTAFRNEYDYRTKHIDIAYPEYATSQGRKMSEDDIRQTSQFLYQRFNKDSATDFYLGNARLKEGQLENFPRDKDAFSGNVYILTSGATISAATYFASLVQKNKRGLIIGKETGSGENATTAAWFLTYQLPKTKSVLTVPMSELYFFNAKNDNGRGIIPDKELPLEKFISYMQQTQDPEISYAMELIRQSK</sequence>